<evidence type="ECO:0000313" key="3">
    <source>
        <dbReference type="EMBL" id="KAK8076484.1"/>
    </source>
</evidence>
<reference evidence="3 4" key="1">
    <citation type="submission" date="2023-01" db="EMBL/GenBank/DDBJ databases">
        <title>Analysis of 21 Apiospora genomes using comparative genomics revels a genus with tremendous synthesis potential of carbohydrate active enzymes and secondary metabolites.</title>
        <authorList>
            <person name="Sorensen T."/>
        </authorList>
    </citation>
    <scope>NUCLEOTIDE SEQUENCE [LARGE SCALE GENOMIC DNA]</scope>
    <source>
        <strain evidence="3 4">CBS 135458</strain>
    </source>
</reference>
<dbReference type="EMBL" id="JAQQWL010000004">
    <property type="protein sequence ID" value="KAK8076484.1"/>
    <property type="molecule type" value="Genomic_DNA"/>
</dbReference>
<keyword evidence="4" id="KW-1185">Reference proteome</keyword>
<feature type="compositionally biased region" description="Low complexity" evidence="2">
    <location>
        <begin position="224"/>
        <end position="238"/>
    </location>
</feature>
<dbReference type="Proteomes" id="UP001480595">
    <property type="component" value="Unassembled WGS sequence"/>
</dbReference>
<name>A0ABR1VZ08_9PEZI</name>
<gene>
    <name evidence="3" type="ORF">PG994_003756</name>
</gene>
<accession>A0ABR1VZ08</accession>
<feature type="region of interest" description="Disordered" evidence="2">
    <location>
        <begin position="219"/>
        <end position="284"/>
    </location>
</feature>
<sequence>MAVGPTPAGHQAELNIIYAMVEDLSKQLTENRRVTEDIVSGLGRVRSRARERQFTNDEVLQEAAEEILSQESNLDTIISVLTEALDRAKTSRDANYQLLTAYHFHAYKQKHVADVSAWHHSYRAQLAEARAENSRLREQIWEMQEHAGRANAMLRAFRKQYDEDEARKERRVEARARRQEVRFWKRLAMPDVADDDLDAWSDDDDLVDPVEKERLREVERKQAEQAAAGLGSSSSQQGEDSEGEEGGIPGAPPGGHGRWWPRRRGDGARVERRYDDAYTAAETG</sequence>
<keyword evidence="1" id="KW-0175">Coiled coil</keyword>
<evidence type="ECO:0000256" key="2">
    <source>
        <dbReference type="SAM" id="MobiDB-lite"/>
    </source>
</evidence>
<dbReference type="PANTHER" id="PTHR39472">
    <property type="entry name" value="EXPRESSED PROTEIN"/>
    <property type="match status" value="1"/>
</dbReference>
<dbReference type="PANTHER" id="PTHR39472:SF1">
    <property type="entry name" value="EXPRESSED PROTEIN"/>
    <property type="match status" value="1"/>
</dbReference>
<dbReference type="GeneID" id="92088228"/>
<feature type="compositionally biased region" description="Gly residues" evidence="2">
    <location>
        <begin position="246"/>
        <end position="257"/>
    </location>
</feature>
<dbReference type="RefSeq" id="XP_066719443.1">
    <property type="nucleotide sequence ID" value="XM_066855165.1"/>
</dbReference>
<feature type="compositionally biased region" description="Basic and acidic residues" evidence="2">
    <location>
        <begin position="263"/>
        <end position="276"/>
    </location>
</feature>
<evidence type="ECO:0000313" key="4">
    <source>
        <dbReference type="Proteomes" id="UP001480595"/>
    </source>
</evidence>
<comment type="caution">
    <text evidence="3">The sequence shown here is derived from an EMBL/GenBank/DDBJ whole genome shotgun (WGS) entry which is preliminary data.</text>
</comment>
<protein>
    <submittedName>
        <fullName evidence="3">Uncharacterized protein</fullName>
    </submittedName>
</protein>
<evidence type="ECO:0000256" key="1">
    <source>
        <dbReference type="SAM" id="Coils"/>
    </source>
</evidence>
<proteinExistence type="predicted"/>
<organism evidence="3 4">
    <name type="scientific">Apiospora phragmitis</name>
    <dbReference type="NCBI Taxonomy" id="2905665"/>
    <lineage>
        <taxon>Eukaryota</taxon>
        <taxon>Fungi</taxon>
        <taxon>Dikarya</taxon>
        <taxon>Ascomycota</taxon>
        <taxon>Pezizomycotina</taxon>
        <taxon>Sordariomycetes</taxon>
        <taxon>Xylariomycetidae</taxon>
        <taxon>Amphisphaeriales</taxon>
        <taxon>Apiosporaceae</taxon>
        <taxon>Apiospora</taxon>
    </lineage>
</organism>
<feature type="coiled-coil region" evidence="1">
    <location>
        <begin position="119"/>
        <end position="146"/>
    </location>
</feature>